<protein>
    <recommendedName>
        <fullName evidence="3">STAS/SEC14 domain-containing protein</fullName>
    </recommendedName>
</protein>
<gene>
    <name evidence="1" type="ORF">SNR37_003295</name>
</gene>
<organism evidence="1 2">
    <name type="scientific">Agarivorans aestuarii</name>
    <dbReference type="NCBI Taxonomy" id="1563703"/>
    <lineage>
        <taxon>Bacteria</taxon>
        <taxon>Pseudomonadati</taxon>
        <taxon>Pseudomonadota</taxon>
        <taxon>Gammaproteobacteria</taxon>
        <taxon>Alteromonadales</taxon>
        <taxon>Alteromonadaceae</taxon>
        <taxon>Agarivorans</taxon>
    </lineage>
</organism>
<dbReference type="EMBL" id="JAYDYW010000006">
    <property type="protein sequence ID" value="MEE1673868.1"/>
    <property type="molecule type" value="Genomic_DNA"/>
</dbReference>
<evidence type="ECO:0000313" key="1">
    <source>
        <dbReference type="EMBL" id="MEE1673868.1"/>
    </source>
</evidence>
<evidence type="ECO:0008006" key="3">
    <source>
        <dbReference type="Google" id="ProtNLM"/>
    </source>
</evidence>
<accession>A0ABU7G3F7</accession>
<comment type="caution">
    <text evidence="1">The sequence shown here is derived from an EMBL/GenBank/DDBJ whole genome shotgun (WGS) entry which is preliminary data.</text>
</comment>
<dbReference type="Proteomes" id="UP001310248">
    <property type="component" value="Unassembled WGS sequence"/>
</dbReference>
<reference evidence="1 2" key="2">
    <citation type="submission" date="2023-12" db="EMBL/GenBank/DDBJ databases">
        <authorList>
            <consortium name="Cladostephus spongiosus"/>
            <person name="Lorente B."/>
            <person name="Cabral C."/>
            <person name="Frias J."/>
            <person name="Faria J."/>
            <person name="Toubarro D."/>
        </authorList>
    </citation>
    <scope>NUCLEOTIDE SEQUENCE [LARGE SCALE GENOMIC DNA]</scope>
    <source>
        <strain evidence="1 2">ZMCS4</strain>
    </source>
</reference>
<name>A0ABU7G3F7_9ALTE</name>
<proteinExistence type="predicted"/>
<sequence length="142" mass="15919">MREAHGSIEFSLNGQIMEIEGTGPWNLEQMEDSGSAAAPILDQLLDSPWGVVATFHGETFYTEDAAKQLIEWLKVEKQRGRVATALILTHASVPELAKWHLSQIYIQAGETVQIFAEKDEALSWLKQKIAEYEQQAAVENHL</sequence>
<reference evidence="2" key="1">
    <citation type="submission" date="2023-07" db="EMBL/GenBank/DDBJ databases">
        <title>Draft genome sequence of Agarivorans aestuarii strain ZMCS4, a CAZymes producing bacteria isolated from the marine brown algae Clodostephus spongiosus.</title>
        <authorList>
            <person name="Lorente B."/>
            <person name="Cabral C."/>
            <person name="Frias J."/>
            <person name="Faria J."/>
            <person name="Toubarro D."/>
        </authorList>
    </citation>
    <scope>NUCLEOTIDE SEQUENCE [LARGE SCALE GENOMIC DNA]</scope>
    <source>
        <strain evidence="2">ZMCS4</strain>
    </source>
</reference>
<evidence type="ECO:0000313" key="2">
    <source>
        <dbReference type="Proteomes" id="UP001310248"/>
    </source>
</evidence>
<dbReference type="RefSeq" id="WP_163132117.1">
    <property type="nucleotide sequence ID" value="NZ_JAYDYW010000006.1"/>
</dbReference>
<keyword evidence="2" id="KW-1185">Reference proteome</keyword>